<reference evidence="1" key="1">
    <citation type="submission" date="2025-02" db="EMBL/GenBank/DDBJ databases">
        <authorList>
            <consortium name="NCBI Genome Project"/>
        </authorList>
    </citation>
    <scope>NUCLEOTIDE SEQUENCE</scope>
</reference>
<dbReference type="VEuPathDB" id="FungiDB:An16g02780"/>
<dbReference type="AlphaFoldDB" id="A0AAJ8E328"/>
<dbReference type="KEGG" id="ang:An16g02780"/>
<dbReference type="RefSeq" id="XP_059605598.1">
    <property type="nucleotide sequence ID" value="XM_059745002.1"/>
</dbReference>
<proteinExistence type="predicted"/>
<name>A0AAJ8E328_ASPNG</name>
<dbReference type="GeneID" id="84593349"/>
<gene>
    <name evidence="1" type="ORF">An16g02780</name>
</gene>
<accession>A0AAJ8E328</accession>
<organism evidence="1">
    <name type="scientific">Aspergillus niger</name>
    <dbReference type="NCBI Taxonomy" id="5061"/>
    <lineage>
        <taxon>Eukaryota</taxon>
        <taxon>Fungi</taxon>
        <taxon>Dikarya</taxon>
        <taxon>Ascomycota</taxon>
        <taxon>Pezizomycotina</taxon>
        <taxon>Eurotiomycetes</taxon>
        <taxon>Eurotiomycetidae</taxon>
        <taxon>Eurotiales</taxon>
        <taxon>Aspergillaceae</taxon>
        <taxon>Aspergillus</taxon>
        <taxon>Aspergillus subgen. Circumdati</taxon>
    </lineage>
</organism>
<protein>
    <submittedName>
        <fullName evidence="1">Uncharacterized protein</fullName>
    </submittedName>
</protein>
<sequence length="127" mass="14104">MPEDDSHSGGTGLAMMNLLRQAQRLAAGFVEPHYVHASEMLAPLPGANIAWCTITRGSANPTRNHLCLPAHFEYKKNNQRALILRIAPHGLVSCDPRIALERVSESFREAEMDQSASRMRKNAIIEK</sequence>
<evidence type="ECO:0000313" key="1">
    <source>
        <dbReference type="RefSeq" id="XP_059605598.1"/>
    </source>
</evidence>
<reference evidence="1" key="2">
    <citation type="submission" date="2025-08" db="UniProtKB">
        <authorList>
            <consortium name="RefSeq"/>
        </authorList>
    </citation>
    <scope>IDENTIFICATION</scope>
</reference>